<comment type="cofactor">
    <cofactor evidence="1 3">
        <name>pyridoxal 5'-phosphate</name>
        <dbReference type="ChEBI" id="CHEBI:597326"/>
    </cofactor>
</comment>
<reference evidence="5 6" key="1">
    <citation type="submission" date="2017-11" db="EMBL/GenBank/DDBJ databases">
        <title>Genome sequencing of Prevotella intermedia KCOM 2833.</title>
        <authorList>
            <person name="Kook J.-K."/>
            <person name="Park S.-N."/>
            <person name="Lim Y.K."/>
        </authorList>
    </citation>
    <scope>NUCLEOTIDE SEQUENCE [LARGE SCALE GENOMIC DNA]</scope>
    <source>
        <strain evidence="5 6">KCOM 2833</strain>
    </source>
</reference>
<gene>
    <name evidence="5" type="ORF">CTM59_01885</name>
</gene>
<dbReference type="InterPro" id="IPR022644">
    <property type="entry name" value="De-COase2_N"/>
</dbReference>
<accession>A0A2M8TLT4</accession>
<organism evidence="5 6">
    <name type="scientific">Prevotella intermedia</name>
    <dbReference type="NCBI Taxonomy" id="28131"/>
    <lineage>
        <taxon>Bacteria</taxon>
        <taxon>Pseudomonadati</taxon>
        <taxon>Bacteroidota</taxon>
        <taxon>Bacteroidia</taxon>
        <taxon>Bacteroidales</taxon>
        <taxon>Prevotellaceae</taxon>
        <taxon>Prevotella</taxon>
    </lineage>
</organism>
<dbReference type="SUPFAM" id="SSF51419">
    <property type="entry name" value="PLP-binding barrel"/>
    <property type="match status" value="1"/>
</dbReference>
<evidence type="ECO:0000313" key="6">
    <source>
        <dbReference type="Proteomes" id="UP000231201"/>
    </source>
</evidence>
<dbReference type="Proteomes" id="UP000231201">
    <property type="component" value="Unassembled WGS sequence"/>
</dbReference>
<feature type="active site" description="Proton donor" evidence="3">
    <location>
        <position position="324"/>
    </location>
</feature>
<evidence type="ECO:0000259" key="4">
    <source>
        <dbReference type="Pfam" id="PF02784"/>
    </source>
</evidence>
<evidence type="ECO:0000313" key="5">
    <source>
        <dbReference type="EMBL" id="PJI24904.1"/>
    </source>
</evidence>
<dbReference type="EMBL" id="PENH01000001">
    <property type="protein sequence ID" value="PJI24904.1"/>
    <property type="molecule type" value="Genomic_DNA"/>
</dbReference>
<dbReference type="Gene3D" id="2.40.37.10">
    <property type="entry name" value="Lyase, Ornithine Decarboxylase, Chain A, domain 1"/>
    <property type="match status" value="1"/>
</dbReference>
<dbReference type="AlphaFoldDB" id="A0A2M8TLT4"/>
<dbReference type="PANTHER" id="PTHR43727">
    <property type="entry name" value="DIAMINOPIMELATE DECARBOXYLASE"/>
    <property type="match status" value="1"/>
</dbReference>
<keyword evidence="2 3" id="KW-0663">Pyridoxal phosphate</keyword>
<feature type="modified residue" description="N6-(pyridoxal phosphate)lysine" evidence="3">
    <location>
        <position position="44"/>
    </location>
</feature>
<dbReference type="PANTHER" id="PTHR43727:SF3">
    <property type="entry name" value="GROUP IV DECARBOXYLASE"/>
    <property type="match status" value="1"/>
</dbReference>
<name>A0A2M8TLT4_PREIN</name>
<dbReference type="Gene3D" id="3.20.20.10">
    <property type="entry name" value="Alanine racemase"/>
    <property type="match status" value="1"/>
</dbReference>
<dbReference type="SUPFAM" id="SSF50621">
    <property type="entry name" value="Alanine racemase C-terminal domain-like"/>
    <property type="match status" value="1"/>
</dbReference>
<protein>
    <submittedName>
        <fullName evidence="5">Diaminopimelate decarboxylase</fullName>
    </submittedName>
</protein>
<dbReference type="RefSeq" id="WP_088437895.1">
    <property type="nucleotide sequence ID" value="NZ_NHRV01000001.1"/>
</dbReference>
<dbReference type="InterPro" id="IPR009006">
    <property type="entry name" value="Ala_racemase/Decarboxylase_C"/>
</dbReference>
<dbReference type="InterPro" id="IPR000183">
    <property type="entry name" value="Orn/DAP/Arg_de-COase"/>
</dbReference>
<dbReference type="InterPro" id="IPR029066">
    <property type="entry name" value="PLP-binding_barrel"/>
</dbReference>
<dbReference type="GO" id="GO:0009089">
    <property type="term" value="P:lysine biosynthetic process via diaminopimelate"/>
    <property type="evidence" value="ECO:0007669"/>
    <property type="project" value="TreeGrafter"/>
</dbReference>
<dbReference type="PRINTS" id="PR01179">
    <property type="entry name" value="ODADCRBXLASE"/>
</dbReference>
<dbReference type="Pfam" id="PF02784">
    <property type="entry name" value="Orn_Arg_deC_N"/>
    <property type="match status" value="1"/>
</dbReference>
<evidence type="ECO:0000256" key="1">
    <source>
        <dbReference type="ARBA" id="ARBA00001933"/>
    </source>
</evidence>
<proteinExistence type="predicted"/>
<feature type="domain" description="Orn/DAP/Arg decarboxylase 2 N-terminal" evidence="4">
    <location>
        <begin position="18"/>
        <end position="260"/>
    </location>
</feature>
<sequence>MLNLKNLKTPCFLLDKNDIRDNVIAFQKALDNFFTHSIIGYSVKTNSLPYILYLIKEMGCYAEVVSYNEYKLALEVGFSKDHIIYNGPLKSRETFIDAIRHNAIVNIETWREIEWLDDLPKCQNFEIGIRININTSIISPEDEDHPNDDSRFGFSFESGDFDRAIKDILEKGNIKIVGIHSHREPKTRSVRFYKRVINYVQNIVLQYNLLLKYWDLGGGFFGSMPNKPTYSDYSAAFFNTLDPTLRDITIIVEPGNAIVASCFNYIMKVIDIKQHDGNIYVCTDGTRNDVDPFFHKSDYFKDFIYQNKENEQALYPQIIGGLTCLEYDRLFTLPIGERKLNREDYIVLHRVGAYTMSLTPLFIHYFPVVYLKDSDNELSIIRNEWCERDFIQKSKY</sequence>
<dbReference type="GO" id="GO:0008836">
    <property type="term" value="F:diaminopimelate decarboxylase activity"/>
    <property type="evidence" value="ECO:0007669"/>
    <property type="project" value="TreeGrafter"/>
</dbReference>
<evidence type="ECO:0000256" key="2">
    <source>
        <dbReference type="ARBA" id="ARBA00022898"/>
    </source>
</evidence>
<comment type="caution">
    <text evidence="5">The sequence shown here is derived from an EMBL/GenBank/DDBJ whole genome shotgun (WGS) entry which is preliminary data.</text>
</comment>
<evidence type="ECO:0000256" key="3">
    <source>
        <dbReference type="PIRSR" id="PIRSR600183-50"/>
    </source>
</evidence>